<dbReference type="EMBL" id="JAOYFB010000039">
    <property type="protein sequence ID" value="KAK4028830.1"/>
    <property type="molecule type" value="Genomic_DNA"/>
</dbReference>
<evidence type="ECO:0000313" key="2">
    <source>
        <dbReference type="Proteomes" id="UP001234178"/>
    </source>
</evidence>
<keyword evidence="2" id="KW-1185">Reference proteome</keyword>
<proteinExistence type="predicted"/>
<comment type="caution">
    <text evidence="1">The sequence shown here is derived from an EMBL/GenBank/DDBJ whole genome shotgun (WGS) entry which is preliminary data.</text>
</comment>
<gene>
    <name evidence="1" type="ORF">OUZ56_021848</name>
</gene>
<sequence>MFPYDGERICKIPYPFPSQEPIRRKKEAKTSPSGVQKCHLPNNVFWPYVPYVLVERTSDFTEKSVTCLQMGQKEFNKALQHESRA</sequence>
<name>A0ABR0AUR1_9CRUS</name>
<dbReference type="Proteomes" id="UP001234178">
    <property type="component" value="Unassembled WGS sequence"/>
</dbReference>
<accession>A0ABR0AUR1</accession>
<reference evidence="1 2" key="1">
    <citation type="journal article" date="2023" name="Nucleic Acids Res.">
        <title>The hologenome of Daphnia magna reveals possible DNA methylation and microbiome-mediated evolution of the host genome.</title>
        <authorList>
            <person name="Chaturvedi A."/>
            <person name="Li X."/>
            <person name="Dhandapani V."/>
            <person name="Marshall H."/>
            <person name="Kissane S."/>
            <person name="Cuenca-Cambronero M."/>
            <person name="Asole G."/>
            <person name="Calvet F."/>
            <person name="Ruiz-Romero M."/>
            <person name="Marangio P."/>
            <person name="Guigo R."/>
            <person name="Rago D."/>
            <person name="Mirbahai L."/>
            <person name="Eastwood N."/>
            <person name="Colbourne J.K."/>
            <person name="Zhou J."/>
            <person name="Mallon E."/>
            <person name="Orsini L."/>
        </authorList>
    </citation>
    <scope>NUCLEOTIDE SEQUENCE [LARGE SCALE GENOMIC DNA]</scope>
    <source>
        <strain evidence="1">LRV0_1</strain>
    </source>
</reference>
<evidence type="ECO:0000313" key="1">
    <source>
        <dbReference type="EMBL" id="KAK4028830.1"/>
    </source>
</evidence>
<organism evidence="1 2">
    <name type="scientific">Daphnia magna</name>
    <dbReference type="NCBI Taxonomy" id="35525"/>
    <lineage>
        <taxon>Eukaryota</taxon>
        <taxon>Metazoa</taxon>
        <taxon>Ecdysozoa</taxon>
        <taxon>Arthropoda</taxon>
        <taxon>Crustacea</taxon>
        <taxon>Branchiopoda</taxon>
        <taxon>Diplostraca</taxon>
        <taxon>Cladocera</taxon>
        <taxon>Anomopoda</taxon>
        <taxon>Daphniidae</taxon>
        <taxon>Daphnia</taxon>
    </lineage>
</organism>
<protein>
    <submittedName>
        <fullName evidence="1">Uncharacterized protein</fullName>
    </submittedName>
</protein>